<dbReference type="AlphaFoldDB" id="A0A183AXC1"/>
<name>A0A183AXC1_9TREM</name>
<organism evidence="1">
    <name type="scientific">Echinostoma caproni</name>
    <dbReference type="NCBI Taxonomy" id="27848"/>
    <lineage>
        <taxon>Eukaryota</taxon>
        <taxon>Metazoa</taxon>
        <taxon>Spiralia</taxon>
        <taxon>Lophotrochozoa</taxon>
        <taxon>Platyhelminthes</taxon>
        <taxon>Trematoda</taxon>
        <taxon>Digenea</taxon>
        <taxon>Plagiorchiida</taxon>
        <taxon>Echinostomata</taxon>
        <taxon>Echinostomatoidea</taxon>
        <taxon>Echinostomatidae</taxon>
        <taxon>Echinostoma</taxon>
    </lineage>
</organism>
<accession>A0A183AXC1</accession>
<evidence type="ECO:0000313" key="1">
    <source>
        <dbReference type="WBParaSite" id="ECPE_0001164101-mRNA-1"/>
    </source>
</evidence>
<proteinExistence type="predicted"/>
<protein>
    <submittedName>
        <fullName evidence="1">Squalene--hopene cyclase</fullName>
    </submittedName>
</protein>
<reference evidence="1" key="1">
    <citation type="submission" date="2016-06" db="UniProtKB">
        <authorList>
            <consortium name="WormBaseParasite"/>
        </authorList>
    </citation>
    <scope>IDENTIFICATION</scope>
</reference>
<sequence>LAELQRTDGSWTLDSELASCLNVVFTALRDGMPKAWDAKTSKGPVSETAWATALVLAYFENFLASRSDEWILLARKAKAWLTQQAQTGTDDSNNAKKNALTLIAEATKILQSNQS</sequence>
<dbReference type="WBParaSite" id="ECPE_0001164101-mRNA-1">
    <property type="protein sequence ID" value="ECPE_0001164101-mRNA-1"/>
    <property type="gene ID" value="ECPE_0001164101"/>
</dbReference>